<protein>
    <submittedName>
        <fullName evidence="9">Ethylene-responsive transcription factor LEP</fullName>
    </submittedName>
</protein>
<dbReference type="PANTHER" id="PTHR31677">
    <property type="entry name" value="AP2 DOMAIN CLASS TRANSCRIPTION FACTOR"/>
    <property type="match status" value="1"/>
</dbReference>
<dbReference type="CDD" id="cd00018">
    <property type="entry name" value="AP2"/>
    <property type="match status" value="1"/>
</dbReference>
<dbReference type="InterPro" id="IPR016177">
    <property type="entry name" value="DNA-bd_dom_sf"/>
</dbReference>
<dbReference type="GO" id="GO:0003677">
    <property type="term" value="F:DNA binding"/>
    <property type="evidence" value="ECO:0007669"/>
    <property type="project" value="UniProtKB-KW"/>
</dbReference>
<keyword evidence="6" id="KW-0804">Transcription</keyword>
<keyword evidence="10" id="KW-1185">Reference proteome</keyword>
<reference evidence="10" key="1">
    <citation type="submission" date="2024-07" db="EMBL/GenBank/DDBJ databases">
        <title>Two chromosome-level genome assemblies of Korean endemic species Abeliophyllum distichum and Forsythia ovata (Oleaceae).</title>
        <authorList>
            <person name="Jang H."/>
        </authorList>
    </citation>
    <scope>NUCLEOTIDE SEQUENCE [LARGE SCALE GENOMIC DNA]</scope>
</reference>
<dbReference type="AlphaFoldDB" id="A0ABD1WVI1"/>
<evidence type="ECO:0000256" key="1">
    <source>
        <dbReference type="ARBA" id="ARBA00004123"/>
    </source>
</evidence>
<dbReference type="SUPFAM" id="SSF54171">
    <property type="entry name" value="DNA-binding domain"/>
    <property type="match status" value="1"/>
</dbReference>
<comment type="subcellular location">
    <subcellularLocation>
        <location evidence="1">Nucleus</location>
    </subcellularLocation>
</comment>
<evidence type="ECO:0000256" key="7">
    <source>
        <dbReference type="ARBA" id="ARBA00023242"/>
    </source>
</evidence>
<dbReference type="InterPro" id="IPR001471">
    <property type="entry name" value="AP2/ERF_dom"/>
</dbReference>
<dbReference type="InterPro" id="IPR036955">
    <property type="entry name" value="AP2/ERF_dom_sf"/>
</dbReference>
<gene>
    <name evidence="9" type="ORF">Fot_06267</name>
</gene>
<evidence type="ECO:0000256" key="2">
    <source>
        <dbReference type="ARBA" id="ARBA00022745"/>
    </source>
</evidence>
<keyword evidence="7" id="KW-0539">Nucleus</keyword>
<dbReference type="SMART" id="SM00380">
    <property type="entry name" value="AP2"/>
    <property type="match status" value="1"/>
</dbReference>
<dbReference type="Pfam" id="PF00847">
    <property type="entry name" value="AP2"/>
    <property type="match status" value="1"/>
</dbReference>
<comment type="caution">
    <text evidence="9">The sequence shown here is derived from an EMBL/GenBank/DDBJ whole genome shotgun (WGS) entry which is preliminary data.</text>
</comment>
<evidence type="ECO:0000256" key="5">
    <source>
        <dbReference type="ARBA" id="ARBA00023125"/>
    </source>
</evidence>
<proteinExistence type="predicted"/>
<keyword evidence="3" id="KW-0611">Plant defense</keyword>
<keyword evidence="5" id="KW-0238">DNA-binding</keyword>
<dbReference type="PROSITE" id="PS51032">
    <property type="entry name" value="AP2_ERF"/>
    <property type="match status" value="1"/>
</dbReference>
<organism evidence="9 10">
    <name type="scientific">Forsythia ovata</name>
    <dbReference type="NCBI Taxonomy" id="205694"/>
    <lineage>
        <taxon>Eukaryota</taxon>
        <taxon>Viridiplantae</taxon>
        <taxon>Streptophyta</taxon>
        <taxon>Embryophyta</taxon>
        <taxon>Tracheophyta</taxon>
        <taxon>Spermatophyta</taxon>
        <taxon>Magnoliopsida</taxon>
        <taxon>eudicotyledons</taxon>
        <taxon>Gunneridae</taxon>
        <taxon>Pentapetalae</taxon>
        <taxon>asterids</taxon>
        <taxon>lamiids</taxon>
        <taxon>Lamiales</taxon>
        <taxon>Oleaceae</taxon>
        <taxon>Forsythieae</taxon>
        <taxon>Forsythia</taxon>
    </lineage>
</organism>
<dbReference type="Proteomes" id="UP001604277">
    <property type="component" value="Unassembled WGS sequence"/>
</dbReference>
<dbReference type="GO" id="GO:0006952">
    <property type="term" value="P:defense response"/>
    <property type="evidence" value="ECO:0007669"/>
    <property type="project" value="UniProtKB-KW"/>
</dbReference>
<evidence type="ECO:0000313" key="9">
    <source>
        <dbReference type="EMBL" id="KAL2552648.1"/>
    </source>
</evidence>
<dbReference type="Gene3D" id="3.30.730.10">
    <property type="entry name" value="AP2/ERF domain"/>
    <property type="match status" value="1"/>
</dbReference>
<evidence type="ECO:0000256" key="4">
    <source>
        <dbReference type="ARBA" id="ARBA00023015"/>
    </source>
</evidence>
<evidence type="ECO:0000313" key="10">
    <source>
        <dbReference type="Proteomes" id="UP001604277"/>
    </source>
</evidence>
<dbReference type="PRINTS" id="PR00367">
    <property type="entry name" value="ETHRSPELEMNT"/>
</dbReference>
<dbReference type="GO" id="GO:0009873">
    <property type="term" value="P:ethylene-activated signaling pathway"/>
    <property type="evidence" value="ECO:0007669"/>
    <property type="project" value="UniProtKB-KW"/>
</dbReference>
<accession>A0ABD1WVI1</accession>
<dbReference type="PANTHER" id="PTHR31677:SF118">
    <property type="entry name" value="OS04G0399800 PROTEIN"/>
    <property type="match status" value="1"/>
</dbReference>
<dbReference type="FunFam" id="3.30.730.10:FF:000001">
    <property type="entry name" value="Ethylene-responsive transcription factor 2"/>
    <property type="match status" value="1"/>
</dbReference>
<name>A0ABD1WVI1_9LAMI</name>
<evidence type="ECO:0000256" key="3">
    <source>
        <dbReference type="ARBA" id="ARBA00022821"/>
    </source>
</evidence>
<dbReference type="GO" id="GO:0005634">
    <property type="term" value="C:nucleus"/>
    <property type="evidence" value="ECO:0007669"/>
    <property type="project" value="UniProtKB-SubCell"/>
</dbReference>
<keyword evidence="4" id="KW-0805">Transcription regulation</keyword>
<keyword evidence="2" id="KW-0936">Ethylene signaling pathway</keyword>
<evidence type="ECO:0000259" key="8">
    <source>
        <dbReference type="PROSITE" id="PS51032"/>
    </source>
</evidence>
<feature type="domain" description="AP2/ERF" evidence="8">
    <location>
        <begin position="15"/>
        <end position="72"/>
    </location>
</feature>
<evidence type="ECO:0000256" key="6">
    <source>
        <dbReference type="ARBA" id="ARBA00023163"/>
    </source>
</evidence>
<sequence>MNPFTTKQKQTEGGRYLGVRKRPWGRYAAEIRHPTTKERHWLGTFDTAEEAAIAYDRASLSMRGSGARTNFCYSKSDIMPPAGNSSFTNHVYQFFEQSSQLMMAADCPNQVSSSVAVTSSSWPVYTLGEQQLSGTEMNIDQASSNSHQTIGGIELPPDFTPNVMQSAGQGDLFGYDEVGRRSSSSLLFDSSYVHSPLFSQMPSVSDADSLETFNLGSSAYFF</sequence>
<dbReference type="EMBL" id="JBFOLJ010000002">
    <property type="protein sequence ID" value="KAL2552648.1"/>
    <property type="molecule type" value="Genomic_DNA"/>
</dbReference>